<feature type="transmembrane region" description="Helical" evidence="1">
    <location>
        <begin position="219"/>
        <end position="243"/>
    </location>
</feature>
<reference evidence="3" key="1">
    <citation type="submission" date="2021-02" db="EMBL/GenBank/DDBJ databases">
        <authorList>
            <person name="Dougan E. K."/>
            <person name="Rhodes N."/>
            <person name="Thang M."/>
            <person name="Chan C."/>
        </authorList>
    </citation>
    <scope>NUCLEOTIDE SEQUENCE</scope>
</reference>
<evidence type="ECO:0000313" key="4">
    <source>
        <dbReference type="Proteomes" id="UP000626109"/>
    </source>
</evidence>
<sequence length="336" mass="38638">MNGHAHWGCFKSHWWKGWSRMHSHSGLPFPQLLWGILGEPLSGCLDFGRPWAASRTRSLGVRPWPPLAKGPAGGQLCGCCETWGRVACFCLRCVFLKNSCCLVFFLFSFFLHPKQLEGGVELDAAMLNTALLVCEGSQQWEESLGLLRQLRLSCLEPSTAALSAALRSVEQGGLWVEGLKQLEDLRKAAGGPCSCCYYCCCYCYYYCCCYCCDCCYCCYCFYFCYCFIVVIVDYCYCCHFLRAGWHALRCRRGHASETWFCLRLFLIFIFCYLLFFVVVVCVFFLIKFVICCCLFVFQFVRKAGLWREARAVLADARLRWLAVAWICLRCLFFHIF</sequence>
<protein>
    <submittedName>
        <fullName evidence="3">Uncharacterized protein</fullName>
    </submittedName>
</protein>
<keyword evidence="1" id="KW-1133">Transmembrane helix</keyword>
<evidence type="ECO:0000313" key="2">
    <source>
        <dbReference type="EMBL" id="CAE8590533.1"/>
    </source>
</evidence>
<proteinExistence type="predicted"/>
<feature type="transmembrane region" description="Helical" evidence="1">
    <location>
        <begin position="317"/>
        <end position="335"/>
    </location>
</feature>
<dbReference type="Proteomes" id="UP000626109">
    <property type="component" value="Unassembled WGS sequence"/>
</dbReference>
<dbReference type="AlphaFoldDB" id="A0A813I3G8"/>
<keyword evidence="5" id="KW-1185">Reference proteome</keyword>
<dbReference type="EMBL" id="CAJNNW010002847">
    <property type="protein sequence ID" value="CAE8644725.1"/>
    <property type="molecule type" value="Genomic_DNA"/>
</dbReference>
<keyword evidence="1" id="KW-0472">Membrane</keyword>
<gene>
    <name evidence="2" type="ORF">PGLA1383_LOCUS9256</name>
    <name evidence="3" type="ORF">PGLA2088_LOCUS3295</name>
</gene>
<dbReference type="Proteomes" id="UP000654075">
    <property type="component" value="Unassembled WGS sequence"/>
</dbReference>
<dbReference type="EMBL" id="CAJNNV010004324">
    <property type="protein sequence ID" value="CAE8590533.1"/>
    <property type="molecule type" value="Genomic_DNA"/>
</dbReference>
<organism evidence="3 4">
    <name type="scientific">Polarella glacialis</name>
    <name type="common">Dinoflagellate</name>
    <dbReference type="NCBI Taxonomy" id="89957"/>
    <lineage>
        <taxon>Eukaryota</taxon>
        <taxon>Sar</taxon>
        <taxon>Alveolata</taxon>
        <taxon>Dinophyceae</taxon>
        <taxon>Suessiales</taxon>
        <taxon>Suessiaceae</taxon>
        <taxon>Polarella</taxon>
    </lineage>
</organism>
<name>A0A813I3G8_POLGL</name>
<keyword evidence="1" id="KW-0812">Transmembrane</keyword>
<evidence type="ECO:0000313" key="3">
    <source>
        <dbReference type="EMBL" id="CAE8644725.1"/>
    </source>
</evidence>
<evidence type="ECO:0000313" key="5">
    <source>
        <dbReference type="Proteomes" id="UP000654075"/>
    </source>
</evidence>
<accession>A0A813I3G8</accession>
<evidence type="ECO:0000256" key="1">
    <source>
        <dbReference type="SAM" id="Phobius"/>
    </source>
</evidence>
<comment type="caution">
    <text evidence="3">The sequence shown here is derived from an EMBL/GenBank/DDBJ whole genome shotgun (WGS) entry which is preliminary data.</text>
</comment>
<feature type="transmembrane region" description="Helical" evidence="1">
    <location>
        <begin position="264"/>
        <end position="297"/>
    </location>
</feature>